<evidence type="ECO:0000313" key="9">
    <source>
        <dbReference type="Proteomes" id="UP000198925"/>
    </source>
</evidence>
<evidence type="ECO:0000256" key="1">
    <source>
        <dbReference type="ARBA" id="ARBA00004496"/>
    </source>
</evidence>
<dbReference type="RefSeq" id="WP_090663830.1">
    <property type="nucleotide sequence ID" value="NZ_FMZX01000008.1"/>
</dbReference>
<dbReference type="InterPro" id="IPR047057">
    <property type="entry name" value="MerR_fam"/>
</dbReference>
<dbReference type="Pfam" id="PF09278">
    <property type="entry name" value="MerR-DNA-bind"/>
    <property type="match status" value="1"/>
</dbReference>
<dbReference type="InterPro" id="IPR011789">
    <property type="entry name" value="CueR"/>
</dbReference>
<dbReference type="GO" id="GO:0005507">
    <property type="term" value="F:copper ion binding"/>
    <property type="evidence" value="ECO:0007669"/>
    <property type="project" value="InterPro"/>
</dbReference>
<dbReference type="Pfam" id="PF00376">
    <property type="entry name" value="MerR"/>
    <property type="match status" value="1"/>
</dbReference>
<dbReference type="STRING" id="938405.SAMN02927895_04070"/>
<comment type="subcellular location">
    <subcellularLocation>
        <location evidence="1">Cytoplasm</location>
    </subcellularLocation>
</comment>
<feature type="domain" description="HTH merR-type" evidence="7">
    <location>
        <begin position="1"/>
        <end position="69"/>
    </location>
</feature>
<dbReference type="InterPro" id="IPR009061">
    <property type="entry name" value="DNA-bd_dom_put_sf"/>
</dbReference>
<feature type="region of interest" description="Disordered" evidence="6">
    <location>
        <begin position="125"/>
        <end position="160"/>
    </location>
</feature>
<dbReference type="GO" id="GO:0003677">
    <property type="term" value="F:DNA binding"/>
    <property type="evidence" value="ECO:0007669"/>
    <property type="project" value="UniProtKB-KW"/>
</dbReference>
<sequence length="160" mass="17447">MNIGQASAASGVSAKMLRYYEEIGLLPKAARTEAGYRVYSAKDVNTLRFIRRARDLGLSIERIKLLVGLWQDRERSSADVKRVATEHVAELDAKILELTAMRDTLQELADACHGDHRPDCPILHDFEGGGRSPEHRGTVTKDVRRGKGAAAGLPAGCHAG</sequence>
<dbReference type="PANTHER" id="PTHR30204:SF94">
    <property type="entry name" value="HEAVY METAL-DEPENDENT TRANSCRIPTIONAL REGULATOR HI_0293-RELATED"/>
    <property type="match status" value="1"/>
</dbReference>
<evidence type="ECO:0000256" key="2">
    <source>
        <dbReference type="ARBA" id="ARBA00022490"/>
    </source>
</evidence>
<dbReference type="GO" id="GO:0045893">
    <property type="term" value="P:positive regulation of DNA-templated transcription"/>
    <property type="evidence" value="ECO:0007669"/>
    <property type="project" value="InterPro"/>
</dbReference>
<dbReference type="CDD" id="cd01108">
    <property type="entry name" value="HTH_CueR"/>
    <property type="match status" value="1"/>
</dbReference>
<evidence type="ECO:0000256" key="3">
    <source>
        <dbReference type="ARBA" id="ARBA00023015"/>
    </source>
</evidence>
<keyword evidence="9" id="KW-1185">Reference proteome</keyword>
<gene>
    <name evidence="8" type="ORF">SAMN04487779_1008139</name>
</gene>
<accession>A0A1G6V7E9</accession>
<evidence type="ECO:0000256" key="4">
    <source>
        <dbReference type="ARBA" id="ARBA00023125"/>
    </source>
</evidence>
<dbReference type="AlphaFoldDB" id="A0A1G6V7E9"/>
<evidence type="ECO:0000256" key="6">
    <source>
        <dbReference type="SAM" id="MobiDB-lite"/>
    </source>
</evidence>
<dbReference type="PROSITE" id="PS50937">
    <property type="entry name" value="HTH_MERR_2"/>
    <property type="match status" value="1"/>
</dbReference>
<name>A0A1G6V7E9_9PROT</name>
<dbReference type="GO" id="GO:0005737">
    <property type="term" value="C:cytoplasm"/>
    <property type="evidence" value="ECO:0007669"/>
    <property type="project" value="UniProtKB-SubCell"/>
</dbReference>
<dbReference type="Gene3D" id="1.10.1660.10">
    <property type="match status" value="1"/>
</dbReference>
<keyword evidence="5" id="KW-0804">Transcription</keyword>
<evidence type="ECO:0000259" key="7">
    <source>
        <dbReference type="PROSITE" id="PS50937"/>
    </source>
</evidence>
<evidence type="ECO:0000256" key="5">
    <source>
        <dbReference type="ARBA" id="ARBA00023163"/>
    </source>
</evidence>
<feature type="compositionally biased region" description="Basic and acidic residues" evidence="6">
    <location>
        <begin position="125"/>
        <end position="145"/>
    </location>
</feature>
<dbReference type="InterPro" id="IPR015358">
    <property type="entry name" value="Tscrpt_reg_MerR_DNA-bd"/>
</dbReference>
<dbReference type="SMART" id="SM00422">
    <property type="entry name" value="HTH_MERR"/>
    <property type="match status" value="1"/>
</dbReference>
<evidence type="ECO:0000313" key="8">
    <source>
        <dbReference type="EMBL" id="SDD48927.1"/>
    </source>
</evidence>
<keyword evidence="3" id="KW-0805">Transcription regulation</keyword>
<dbReference type="EMBL" id="FMZX01000008">
    <property type="protein sequence ID" value="SDD48927.1"/>
    <property type="molecule type" value="Genomic_DNA"/>
</dbReference>
<dbReference type="PRINTS" id="PR00040">
    <property type="entry name" value="HTHMERR"/>
</dbReference>
<keyword evidence="4" id="KW-0238">DNA-binding</keyword>
<organism evidence="8 9">
    <name type="scientific">Belnapia rosea</name>
    <dbReference type="NCBI Taxonomy" id="938405"/>
    <lineage>
        <taxon>Bacteria</taxon>
        <taxon>Pseudomonadati</taxon>
        <taxon>Pseudomonadota</taxon>
        <taxon>Alphaproteobacteria</taxon>
        <taxon>Acetobacterales</taxon>
        <taxon>Roseomonadaceae</taxon>
        <taxon>Belnapia</taxon>
    </lineage>
</organism>
<proteinExistence type="predicted"/>
<dbReference type="SUPFAM" id="SSF46955">
    <property type="entry name" value="Putative DNA-binding domain"/>
    <property type="match status" value="1"/>
</dbReference>
<keyword evidence="2" id="KW-0963">Cytoplasm</keyword>
<dbReference type="NCBIfam" id="TIGR02044">
    <property type="entry name" value="CueR"/>
    <property type="match status" value="1"/>
</dbReference>
<reference evidence="8 9" key="1">
    <citation type="submission" date="2016-10" db="EMBL/GenBank/DDBJ databases">
        <authorList>
            <person name="de Groot N.N."/>
        </authorList>
    </citation>
    <scope>NUCLEOTIDE SEQUENCE [LARGE SCALE GENOMIC DNA]</scope>
    <source>
        <strain evidence="8 9">CPCC 100156</strain>
    </source>
</reference>
<dbReference type="PROSITE" id="PS00552">
    <property type="entry name" value="HTH_MERR_1"/>
    <property type="match status" value="1"/>
</dbReference>
<protein>
    <submittedName>
        <fullName evidence="8">Cu(I)-responsive transcriptional regulator</fullName>
    </submittedName>
</protein>
<dbReference type="Proteomes" id="UP000198925">
    <property type="component" value="Unassembled WGS sequence"/>
</dbReference>
<dbReference type="GO" id="GO:0003700">
    <property type="term" value="F:DNA-binding transcription factor activity"/>
    <property type="evidence" value="ECO:0007669"/>
    <property type="project" value="InterPro"/>
</dbReference>
<dbReference type="InterPro" id="IPR000551">
    <property type="entry name" value="MerR-type_HTH_dom"/>
</dbReference>
<dbReference type="PANTHER" id="PTHR30204">
    <property type="entry name" value="REDOX-CYCLING DRUG-SENSING TRANSCRIPTIONAL ACTIVATOR SOXR"/>
    <property type="match status" value="1"/>
</dbReference>